<evidence type="ECO:0000256" key="5">
    <source>
        <dbReference type="ARBA" id="ARBA00022989"/>
    </source>
</evidence>
<name>A0A2M8HEG5_9GAMM</name>
<dbReference type="GO" id="GO:0022857">
    <property type="term" value="F:transmembrane transporter activity"/>
    <property type="evidence" value="ECO:0007669"/>
    <property type="project" value="InterPro"/>
</dbReference>
<dbReference type="OrthoDB" id="9798629at2"/>
<keyword evidence="7" id="KW-0653">Protein transport</keyword>
<evidence type="ECO:0000256" key="4">
    <source>
        <dbReference type="ARBA" id="ARBA00022692"/>
    </source>
</evidence>
<protein>
    <submittedName>
        <fullName evidence="9">Biopolymer transporter ExbD</fullName>
    </submittedName>
</protein>
<keyword evidence="7" id="KW-0813">Transport</keyword>
<keyword evidence="3" id="KW-1003">Cell membrane</keyword>
<feature type="transmembrane region" description="Helical" evidence="8">
    <location>
        <begin position="20"/>
        <end position="41"/>
    </location>
</feature>
<evidence type="ECO:0000256" key="3">
    <source>
        <dbReference type="ARBA" id="ARBA00022475"/>
    </source>
</evidence>
<evidence type="ECO:0000256" key="1">
    <source>
        <dbReference type="ARBA" id="ARBA00004162"/>
    </source>
</evidence>
<dbReference type="GO" id="GO:0015031">
    <property type="term" value="P:protein transport"/>
    <property type="evidence" value="ECO:0007669"/>
    <property type="project" value="UniProtKB-KW"/>
</dbReference>
<comment type="similarity">
    <text evidence="2 7">Belongs to the ExbD/TolR family.</text>
</comment>
<proteinExistence type="inferred from homology"/>
<dbReference type="PANTHER" id="PTHR30558:SF7">
    <property type="entry name" value="TOL-PAL SYSTEM PROTEIN TOLR"/>
    <property type="match status" value="1"/>
</dbReference>
<dbReference type="RefSeq" id="WP_100858489.1">
    <property type="nucleotide sequence ID" value="NZ_PGCP01000003.1"/>
</dbReference>
<evidence type="ECO:0000256" key="2">
    <source>
        <dbReference type="ARBA" id="ARBA00005811"/>
    </source>
</evidence>
<evidence type="ECO:0000256" key="8">
    <source>
        <dbReference type="SAM" id="Phobius"/>
    </source>
</evidence>
<dbReference type="PANTHER" id="PTHR30558">
    <property type="entry name" value="EXBD MEMBRANE COMPONENT OF PMF-DRIVEN MACROMOLECULE IMPORT SYSTEM"/>
    <property type="match status" value="1"/>
</dbReference>
<organism evidence="9 10">
    <name type="scientific">Aeromonas lusitana</name>
    <dbReference type="NCBI Taxonomy" id="931529"/>
    <lineage>
        <taxon>Bacteria</taxon>
        <taxon>Pseudomonadati</taxon>
        <taxon>Pseudomonadota</taxon>
        <taxon>Gammaproteobacteria</taxon>
        <taxon>Aeromonadales</taxon>
        <taxon>Aeromonadaceae</taxon>
        <taxon>Aeromonas</taxon>
    </lineage>
</organism>
<comment type="subcellular location">
    <subcellularLocation>
        <location evidence="1">Cell membrane</location>
        <topology evidence="1">Single-pass membrane protein</topology>
    </subcellularLocation>
    <subcellularLocation>
        <location evidence="7">Cell membrane</location>
        <topology evidence="7">Single-pass type II membrane protein</topology>
    </subcellularLocation>
</comment>
<sequence>MAFGKLPGDSDEQPLSEINMIPMIDVMLVLLIVFMITAPLLTNAVKLDLPEASSQVNQPKQEDVVLSIDGAGKLYWNDQEVDEAALITQMTKASEAKPEIPEIQLRIDKSVEYGTIAKVMALASQQGLHKIAFVSQPESE</sequence>
<accession>A0A2M8HEG5</accession>
<dbReference type="GO" id="GO:0005886">
    <property type="term" value="C:plasma membrane"/>
    <property type="evidence" value="ECO:0007669"/>
    <property type="project" value="UniProtKB-SubCell"/>
</dbReference>
<gene>
    <name evidence="9" type="ORF">CUC44_02900</name>
</gene>
<evidence type="ECO:0000313" key="9">
    <source>
        <dbReference type="EMBL" id="PJC94901.1"/>
    </source>
</evidence>
<dbReference type="Proteomes" id="UP000232060">
    <property type="component" value="Unassembled WGS sequence"/>
</dbReference>
<dbReference type="Pfam" id="PF02472">
    <property type="entry name" value="ExbD"/>
    <property type="match status" value="1"/>
</dbReference>
<keyword evidence="5 8" id="KW-1133">Transmembrane helix</keyword>
<dbReference type="InterPro" id="IPR003400">
    <property type="entry name" value="ExbD"/>
</dbReference>
<evidence type="ECO:0000256" key="7">
    <source>
        <dbReference type="RuleBase" id="RU003879"/>
    </source>
</evidence>
<keyword evidence="10" id="KW-1185">Reference proteome</keyword>
<keyword evidence="4 7" id="KW-0812">Transmembrane</keyword>
<reference evidence="9 10" key="1">
    <citation type="submission" date="2017-11" db="EMBL/GenBank/DDBJ databases">
        <title>Draft genome sequence of environmental isolate Aeromonas lusitania sp. nov. MDC 2473.</title>
        <authorList>
            <person name="Colston S.M."/>
            <person name="Navarro A."/>
            <person name="Martinez-Murcia A.J."/>
            <person name="Graf J."/>
        </authorList>
    </citation>
    <scope>NUCLEOTIDE SEQUENCE [LARGE SCALE GENOMIC DNA]</scope>
    <source>
        <strain evidence="9 10">MDC 2473</strain>
    </source>
</reference>
<evidence type="ECO:0000256" key="6">
    <source>
        <dbReference type="ARBA" id="ARBA00023136"/>
    </source>
</evidence>
<dbReference type="EMBL" id="PGCP01000003">
    <property type="protein sequence ID" value="PJC94901.1"/>
    <property type="molecule type" value="Genomic_DNA"/>
</dbReference>
<dbReference type="AlphaFoldDB" id="A0A2M8HEG5"/>
<comment type="caution">
    <text evidence="9">The sequence shown here is derived from an EMBL/GenBank/DDBJ whole genome shotgun (WGS) entry which is preliminary data.</text>
</comment>
<keyword evidence="6 8" id="KW-0472">Membrane</keyword>
<dbReference type="Gene3D" id="3.30.420.270">
    <property type="match status" value="1"/>
</dbReference>
<evidence type="ECO:0000313" key="10">
    <source>
        <dbReference type="Proteomes" id="UP000232060"/>
    </source>
</evidence>